<evidence type="ECO:0000313" key="7">
    <source>
        <dbReference type="EMBL" id="AZQ38082.1"/>
    </source>
</evidence>
<sequence>MTAQPLLNVAATHVGTRALGPGIRSVVWVQGCPFHCAGCVSPEWIPDRPARQAAPGELAAELLADPRVTGLTLSGGEPMQQAAGLAALVRRARETRDVSVVCFTGHRLERLLARPPSAGVPDLLAVVDVLIDGVYVAALNDGRGLRGSTNQRVHHLTRRLADSGYDFAHRARDAEIVVNGPETLLVGVAPRGFPAVFDTAVDTVRARMRGADANNPSPGQEGWS</sequence>
<dbReference type="GO" id="GO:0046872">
    <property type="term" value="F:metal ion binding"/>
    <property type="evidence" value="ECO:0007669"/>
    <property type="project" value="UniProtKB-KW"/>
</dbReference>
<dbReference type="GO" id="GO:0043365">
    <property type="term" value="F:[formate-C-acetyltransferase]-activating enzyme activity"/>
    <property type="evidence" value="ECO:0007669"/>
    <property type="project" value="InterPro"/>
</dbReference>
<dbReference type="RefSeq" id="WP_126395741.1">
    <property type="nucleotide sequence ID" value="NZ_CP034539.1"/>
</dbReference>
<dbReference type="InterPro" id="IPR007197">
    <property type="entry name" value="rSAM"/>
</dbReference>
<dbReference type="OrthoDB" id="9782387at2"/>
<dbReference type="GO" id="GO:0004748">
    <property type="term" value="F:ribonucleoside-diphosphate reductase activity, thioredoxin disulfide as acceptor"/>
    <property type="evidence" value="ECO:0007669"/>
    <property type="project" value="TreeGrafter"/>
</dbReference>
<dbReference type="EMBL" id="CP034539">
    <property type="protein sequence ID" value="AZQ38082.1"/>
    <property type="molecule type" value="Genomic_DNA"/>
</dbReference>
<protein>
    <submittedName>
        <fullName evidence="7">Radical SAM protein</fullName>
    </submittedName>
</protein>
<dbReference type="AlphaFoldDB" id="A0A3Q9ES86"/>
<reference evidence="7 8" key="1">
    <citation type="journal article" date="2019" name="Int. J. Syst. Evol. Microbiol.">
        <title>Streptomyces cyaneochromogenes sp. nov., a blue pigment-producing actinomycete from manganese-contaminated soil.</title>
        <authorList>
            <person name="Tang X."/>
            <person name="Zhao J."/>
            <person name="Li K."/>
            <person name="Chen Z."/>
            <person name="Sun Y."/>
            <person name="Gao J."/>
        </authorList>
    </citation>
    <scope>NUCLEOTIDE SEQUENCE [LARGE SCALE GENOMIC DNA]</scope>
    <source>
        <strain evidence="7 8">MK-45</strain>
    </source>
</reference>
<evidence type="ECO:0000256" key="3">
    <source>
        <dbReference type="ARBA" id="ARBA00022691"/>
    </source>
</evidence>
<dbReference type="PANTHER" id="PTHR30352">
    <property type="entry name" value="PYRUVATE FORMATE-LYASE-ACTIVATING ENZYME"/>
    <property type="match status" value="1"/>
</dbReference>
<evidence type="ECO:0000256" key="6">
    <source>
        <dbReference type="ARBA" id="ARBA00023014"/>
    </source>
</evidence>
<dbReference type="SFLD" id="SFLDG01063">
    <property type="entry name" value="activating_enzymes__group_1"/>
    <property type="match status" value="1"/>
</dbReference>
<dbReference type="InterPro" id="IPR012837">
    <property type="entry name" value="NrdG"/>
</dbReference>
<keyword evidence="2" id="KW-0004">4Fe-4S</keyword>
<dbReference type="GO" id="GO:0051539">
    <property type="term" value="F:4 iron, 4 sulfur cluster binding"/>
    <property type="evidence" value="ECO:0007669"/>
    <property type="project" value="UniProtKB-KW"/>
</dbReference>
<evidence type="ECO:0000256" key="5">
    <source>
        <dbReference type="ARBA" id="ARBA00023004"/>
    </source>
</evidence>
<keyword evidence="6" id="KW-0411">Iron-sulfur</keyword>
<evidence type="ECO:0000313" key="8">
    <source>
        <dbReference type="Proteomes" id="UP000280298"/>
    </source>
</evidence>
<evidence type="ECO:0000256" key="2">
    <source>
        <dbReference type="ARBA" id="ARBA00022485"/>
    </source>
</evidence>
<organism evidence="7 8">
    <name type="scientific">Streptomyces cyaneochromogenes</name>
    <dbReference type="NCBI Taxonomy" id="2496836"/>
    <lineage>
        <taxon>Bacteria</taxon>
        <taxon>Bacillati</taxon>
        <taxon>Actinomycetota</taxon>
        <taxon>Actinomycetes</taxon>
        <taxon>Kitasatosporales</taxon>
        <taxon>Streptomycetaceae</taxon>
        <taxon>Streptomyces</taxon>
    </lineage>
</organism>
<name>A0A3Q9ES86_9ACTN</name>
<dbReference type="InterPro" id="IPR058240">
    <property type="entry name" value="rSAM_sf"/>
</dbReference>
<dbReference type="InterPro" id="IPR013785">
    <property type="entry name" value="Aldolase_TIM"/>
</dbReference>
<dbReference type="Proteomes" id="UP000280298">
    <property type="component" value="Chromosome"/>
</dbReference>
<dbReference type="SFLD" id="SFLDG01066">
    <property type="entry name" value="organic_radical-activating_enz"/>
    <property type="match status" value="1"/>
</dbReference>
<dbReference type="CDD" id="cd01335">
    <property type="entry name" value="Radical_SAM"/>
    <property type="match status" value="1"/>
</dbReference>
<dbReference type="PANTHER" id="PTHR30352:SF2">
    <property type="entry name" value="ANAEROBIC RIBONUCLEOSIDE-TRIPHOSPHATE REDUCTASE-ACTIVATING PROTEIN"/>
    <property type="match status" value="1"/>
</dbReference>
<gene>
    <name evidence="7" type="ORF">EJ357_35335</name>
</gene>
<dbReference type="SFLD" id="SFLDF00299">
    <property type="entry name" value="anaerobic_ribonucleoside-triph"/>
    <property type="match status" value="1"/>
</dbReference>
<dbReference type="KEGG" id="scya:EJ357_35335"/>
<dbReference type="Pfam" id="PF13353">
    <property type="entry name" value="Fer4_12"/>
    <property type="match status" value="1"/>
</dbReference>
<proteinExistence type="predicted"/>
<keyword evidence="5" id="KW-0408">Iron</keyword>
<keyword evidence="4" id="KW-0479">Metal-binding</keyword>
<comment type="cofactor">
    <cofactor evidence="1">
        <name>[4Fe-4S] cluster</name>
        <dbReference type="ChEBI" id="CHEBI:49883"/>
    </cofactor>
</comment>
<accession>A0A3Q9ES86</accession>
<dbReference type="SFLD" id="SFLDS00029">
    <property type="entry name" value="Radical_SAM"/>
    <property type="match status" value="1"/>
</dbReference>
<dbReference type="Gene3D" id="3.20.20.70">
    <property type="entry name" value="Aldolase class I"/>
    <property type="match status" value="1"/>
</dbReference>
<dbReference type="SUPFAM" id="SSF102114">
    <property type="entry name" value="Radical SAM enzymes"/>
    <property type="match status" value="1"/>
</dbReference>
<keyword evidence="8" id="KW-1185">Reference proteome</keyword>
<dbReference type="InterPro" id="IPR034457">
    <property type="entry name" value="Organic_radical-activating"/>
</dbReference>
<keyword evidence="3" id="KW-0949">S-adenosyl-L-methionine</keyword>
<evidence type="ECO:0000256" key="1">
    <source>
        <dbReference type="ARBA" id="ARBA00001966"/>
    </source>
</evidence>
<evidence type="ECO:0000256" key="4">
    <source>
        <dbReference type="ARBA" id="ARBA00022723"/>
    </source>
</evidence>